<accession>A0A915J6L1</accession>
<evidence type="ECO:0000313" key="2">
    <source>
        <dbReference type="WBParaSite" id="nRc.2.0.1.t21378-RA"/>
    </source>
</evidence>
<keyword evidence="1" id="KW-1185">Reference proteome</keyword>
<dbReference type="WBParaSite" id="nRc.2.0.1.t21378-RA">
    <property type="protein sequence ID" value="nRc.2.0.1.t21378-RA"/>
    <property type="gene ID" value="nRc.2.0.1.g21378"/>
</dbReference>
<proteinExistence type="predicted"/>
<organism evidence="1 2">
    <name type="scientific">Romanomermis culicivorax</name>
    <name type="common">Nematode worm</name>
    <dbReference type="NCBI Taxonomy" id="13658"/>
    <lineage>
        <taxon>Eukaryota</taxon>
        <taxon>Metazoa</taxon>
        <taxon>Ecdysozoa</taxon>
        <taxon>Nematoda</taxon>
        <taxon>Enoplea</taxon>
        <taxon>Dorylaimia</taxon>
        <taxon>Mermithida</taxon>
        <taxon>Mermithoidea</taxon>
        <taxon>Mermithidae</taxon>
        <taxon>Romanomermis</taxon>
    </lineage>
</organism>
<dbReference type="AlphaFoldDB" id="A0A915J6L1"/>
<evidence type="ECO:0000313" key="1">
    <source>
        <dbReference type="Proteomes" id="UP000887565"/>
    </source>
</evidence>
<protein>
    <submittedName>
        <fullName evidence="2">Uncharacterized protein</fullName>
    </submittedName>
</protein>
<reference evidence="2" key="1">
    <citation type="submission" date="2022-11" db="UniProtKB">
        <authorList>
            <consortium name="WormBaseParasite"/>
        </authorList>
    </citation>
    <scope>IDENTIFICATION</scope>
</reference>
<name>A0A915J6L1_ROMCU</name>
<dbReference type="Proteomes" id="UP000887565">
    <property type="component" value="Unplaced"/>
</dbReference>
<sequence>MALASLTFCIERELYRNDSCPFFSDKRMASICEGLREHKDNRRLNTSKTRVEQI</sequence>